<reference evidence="2 3" key="1">
    <citation type="submission" date="2014-09" db="EMBL/GenBank/DDBJ databases">
        <title>Vibrio maritimus JCM 19235. (C45) whole genome shotgun sequence.</title>
        <authorList>
            <person name="Sawabe T."/>
            <person name="Meirelles P."/>
            <person name="Nakanishi M."/>
            <person name="Sayaka M."/>
            <person name="Hattori M."/>
            <person name="Ohkuma M."/>
        </authorList>
    </citation>
    <scope>NUCLEOTIDE SEQUENCE [LARGE SCALE GENOMIC DNA]</scope>
    <source>
        <strain evidence="3">JCM19235</strain>
    </source>
</reference>
<evidence type="ECO:0000313" key="2">
    <source>
        <dbReference type="EMBL" id="GAL22880.1"/>
    </source>
</evidence>
<keyword evidence="3" id="KW-1185">Reference proteome</keyword>
<evidence type="ECO:0000313" key="3">
    <source>
        <dbReference type="Proteomes" id="UP000029228"/>
    </source>
</evidence>
<proteinExistence type="predicted"/>
<feature type="transmembrane region" description="Helical" evidence="1">
    <location>
        <begin position="12"/>
        <end position="28"/>
    </location>
</feature>
<comment type="caution">
    <text evidence="2">The sequence shown here is derived from an EMBL/GenBank/DDBJ whole genome shotgun (WGS) entry which is preliminary data.</text>
</comment>
<dbReference type="EMBL" id="BBMR01000016">
    <property type="protein sequence ID" value="GAL22880.1"/>
    <property type="molecule type" value="Genomic_DNA"/>
</dbReference>
<protein>
    <submittedName>
        <fullName evidence="2">Uncharacterized protein</fullName>
    </submittedName>
</protein>
<dbReference type="STRING" id="990268.JCM19235_3346"/>
<keyword evidence="1" id="KW-0472">Membrane</keyword>
<name>A0A090S588_9VIBR</name>
<keyword evidence="1" id="KW-0812">Transmembrane</keyword>
<sequence length="38" mass="4588">MPSRLTEYYVENPSLFISVLFLGWWYGVKTPFIQRMAF</sequence>
<keyword evidence="1" id="KW-1133">Transmembrane helix</keyword>
<evidence type="ECO:0000256" key="1">
    <source>
        <dbReference type="SAM" id="Phobius"/>
    </source>
</evidence>
<dbReference type="AlphaFoldDB" id="A0A090S588"/>
<accession>A0A090S588</accession>
<gene>
    <name evidence="2" type="ORF">JCM19235_3346</name>
</gene>
<organism evidence="2 3">
    <name type="scientific">Vibrio maritimus</name>
    <dbReference type="NCBI Taxonomy" id="990268"/>
    <lineage>
        <taxon>Bacteria</taxon>
        <taxon>Pseudomonadati</taxon>
        <taxon>Pseudomonadota</taxon>
        <taxon>Gammaproteobacteria</taxon>
        <taxon>Vibrionales</taxon>
        <taxon>Vibrionaceae</taxon>
        <taxon>Vibrio</taxon>
    </lineage>
</organism>
<dbReference type="Proteomes" id="UP000029228">
    <property type="component" value="Unassembled WGS sequence"/>
</dbReference>
<reference evidence="2 3" key="2">
    <citation type="submission" date="2014-09" db="EMBL/GenBank/DDBJ databases">
        <authorList>
            <consortium name="NBRP consortium"/>
            <person name="Sawabe T."/>
            <person name="Meirelles P."/>
            <person name="Nakanishi M."/>
            <person name="Sayaka M."/>
            <person name="Hattori M."/>
            <person name="Ohkuma M."/>
        </authorList>
    </citation>
    <scope>NUCLEOTIDE SEQUENCE [LARGE SCALE GENOMIC DNA]</scope>
    <source>
        <strain evidence="3">JCM19235</strain>
    </source>
</reference>